<feature type="compositionally biased region" description="Basic and acidic residues" evidence="1">
    <location>
        <begin position="42"/>
        <end position="53"/>
    </location>
</feature>
<evidence type="ECO:0000259" key="2">
    <source>
        <dbReference type="Pfam" id="PF04774"/>
    </source>
</evidence>
<dbReference type="EMBL" id="MBFS01003635">
    <property type="protein sequence ID" value="PVU85629.1"/>
    <property type="molecule type" value="Genomic_DNA"/>
</dbReference>
<evidence type="ECO:0000313" key="4">
    <source>
        <dbReference type="Proteomes" id="UP000245609"/>
    </source>
</evidence>
<dbReference type="InterPro" id="IPR006861">
    <property type="entry name" value="HABP4_PAIRBP1-bd"/>
</dbReference>
<dbReference type="Pfam" id="PF04774">
    <property type="entry name" value="HABP4_PAI-RBP1"/>
    <property type="match status" value="1"/>
</dbReference>
<reference evidence="3 4" key="1">
    <citation type="journal article" date="2018" name="MBio">
        <title>Comparative Genomics Reveals the Core Gene Toolbox for the Fungus-Insect Symbiosis.</title>
        <authorList>
            <person name="Wang Y."/>
            <person name="Stata M."/>
            <person name="Wang W."/>
            <person name="Stajich J.E."/>
            <person name="White M.M."/>
            <person name="Moncalvo J.M."/>
        </authorList>
    </citation>
    <scope>NUCLEOTIDE SEQUENCE [LARGE SCALE GENOMIC DNA]</scope>
    <source>
        <strain evidence="3 4">SC-DP-2</strain>
    </source>
</reference>
<feature type="domain" description="Hyaluronan/mRNA-binding protein" evidence="2">
    <location>
        <begin position="14"/>
        <end position="44"/>
    </location>
</feature>
<name>A0A2T9XZV2_9FUNG</name>
<dbReference type="AlphaFoldDB" id="A0A2T9XZV2"/>
<sequence length="53" mass="5824">MDSSKTIKSKATDRSVSRDGTKDIRAPVKKGGHGNHNWGSPKDYDIHEEASVE</sequence>
<dbReference type="Proteomes" id="UP000245609">
    <property type="component" value="Unassembled WGS sequence"/>
</dbReference>
<dbReference type="OrthoDB" id="2122308at2759"/>
<feature type="compositionally biased region" description="Basic and acidic residues" evidence="1">
    <location>
        <begin position="10"/>
        <end position="26"/>
    </location>
</feature>
<evidence type="ECO:0000256" key="1">
    <source>
        <dbReference type="SAM" id="MobiDB-lite"/>
    </source>
</evidence>
<proteinExistence type="predicted"/>
<gene>
    <name evidence="3" type="ORF">BB560_006960</name>
</gene>
<accession>A0A2T9XZV2</accession>
<feature type="non-terminal residue" evidence="3">
    <location>
        <position position="53"/>
    </location>
</feature>
<evidence type="ECO:0000313" key="3">
    <source>
        <dbReference type="EMBL" id="PVU85629.1"/>
    </source>
</evidence>
<comment type="caution">
    <text evidence="3">The sequence shown here is derived from an EMBL/GenBank/DDBJ whole genome shotgun (WGS) entry which is preliminary data.</text>
</comment>
<organism evidence="3 4">
    <name type="scientific">Smittium megazygosporum</name>
    <dbReference type="NCBI Taxonomy" id="133381"/>
    <lineage>
        <taxon>Eukaryota</taxon>
        <taxon>Fungi</taxon>
        <taxon>Fungi incertae sedis</taxon>
        <taxon>Zoopagomycota</taxon>
        <taxon>Kickxellomycotina</taxon>
        <taxon>Harpellomycetes</taxon>
        <taxon>Harpellales</taxon>
        <taxon>Legeriomycetaceae</taxon>
        <taxon>Smittium</taxon>
    </lineage>
</organism>
<keyword evidence="4" id="KW-1185">Reference proteome</keyword>
<feature type="region of interest" description="Disordered" evidence="1">
    <location>
        <begin position="1"/>
        <end position="53"/>
    </location>
</feature>
<protein>
    <recommendedName>
        <fullName evidence="2">Hyaluronan/mRNA-binding protein domain-containing protein</fullName>
    </recommendedName>
</protein>